<dbReference type="FunFam" id="3.40.50.300:FF:000006">
    <property type="entry name" value="DNA-binding transcriptional regulator NtrC"/>
    <property type="match status" value="1"/>
</dbReference>
<dbReference type="InterPro" id="IPR001789">
    <property type="entry name" value="Sig_transdc_resp-reg_receiver"/>
</dbReference>
<dbReference type="CDD" id="cd17572">
    <property type="entry name" value="REC_NtrC1-like"/>
    <property type="match status" value="1"/>
</dbReference>
<keyword evidence="10" id="KW-1185">Reference proteome</keyword>
<dbReference type="InterPro" id="IPR025943">
    <property type="entry name" value="Sigma_54_int_dom_ATP-bd_2"/>
</dbReference>
<feature type="modified residue" description="4-aspartylphosphate" evidence="6">
    <location>
        <position position="64"/>
    </location>
</feature>
<dbReference type="SUPFAM" id="SSF46689">
    <property type="entry name" value="Homeodomain-like"/>
    <property type="match status" value="1"/>
</dbReference>
<evidence type="ECO:0000256" key="3">
    <source>
        <dbReference type="ARBA" id="ARBA00023015"/>
    </source>
</evidence>
<dbReference type="PANTHER" id="PTHR32071:SF117">
    <property type="entry name" value="PTS-DEPENDENT DIHYDROXYACETONE KINASE OPERON REGULATORY PROTEIN-RELATED"/>
    <property type="match status" value="1"/>
</dbReference>
<evidence type="ECO:0000256" key="6">
    <source>
        <dbReference type="PROSITE-ProRule" id="PRU00169"/>
    </source>
</evidence>
<dbReference type="GO" id="GO:0000160">
    <property type="term" value="P:phosphorelay signal transduction system"/>
    <property type="evidence" value="ECO:0007669"/>
    <property type="project" value="InterPro"/>
</dbReference>
<dbReference type="Proteomes" id="UP000246569">
    <property type="component" value="Unassembled WGS sequence"/>
</dbReference>
<dbReference type="PROSITE" id="PS00688">
    <property type="entry name" value="SIGMA54_INTERACT_3"/>
    <property type="match status" value="1"/>
</dbReference>
<comment type="caution">
    <text evidence="9">The sequence shown here is derived from an EMBL/GenBank/DDBJ whole genome shotgun (WGS) entry which is preliminary data.</text>
</comment>
<feature type="domain" description="Sigma-54 factor interaction" evidence="7">
    <location>
        <begin position="153"/>
        <end position="382"/>
    </location>
</feature>
<dbReference type="Gene3D" id="3.40.50.2300">
    <property type="match status" value="1"/>
</dbReference>
<dbReference type="GO" id="GO:0006355">
    <property type="term" value="P:regulation of DNA-templated transcription"/>
    <property type="evidence" value="ECO:0007669"/>
    <property type="project" value="InterPro"/>
</dbReference>
<gene>
    <name evidence="9" type="ORF">C7443_11711</name>
</gene>
<dbReference type="Pfam" id="PF02954">
    <property type="entry name" value="HTH_8"/>
    <property type="match status" value="1"/>
</dbReference>
<feature type="domain" description="Response regulatory" evidence="8">
    <location>
        <begin position="15"/>
        <end position="129"/>
    </location>
</feature>
<evidence type="ECO:0000256" key="1">
    <source>
        <dbReference type="ARBA" id="ARBA00022741"/>
    </source>
</evidence>
<dbReference type="InterPro" id="IPR058031">
    <property type="entry name" value="AAA_lid_NorR"/>
</dbReference>
<evidence type="ECO:0000259" key="7">
    <source>
        <dbReference type="PROSITE" id="PS50045"/>
    </source>
</evidence>
<sequence length="494" mass="54527">MSARAESLVANQQPRVLIVEDSRSMAEVYVGYLRREPCCVSVAGTGGEALALIEQETPNALLLDLNLPDMDGLSILEYIVTHALPICVVIISANDSITKVVDAMRAGAYDYLVKNQFDADRLRLTVRNALEHQRLDNLVATLRDGARERYCDFIGGSLPMQAVYHIIDCAAPSRATVFITGESGTGKEICAEAIHRRSKRATGPFIALNCAAIPRDLMESEIFGHVRGAFTGATSERRGAAALADGGTLFLDEVCEMSPELQTKLLRFVQSGSFQAVGSGRLEKVDVRFVCATNRDPRHEVEEGRFREDLFYRLHVIPLHLPPLRDREDDVLAIALHFLRAYAHEEGRAFRHFATDTEGVLLAYDWPGNVRELQNVVRNIVVLNDGEIVLPRMLPAPLNRLAPTTAVRTIPGNEDANRTSAHLGTVDDMPANDTLAHDASTWHIRPLELVERESIEEAIAACDGNIPRAAALLGISASTIYRKRQSWLDAERPH</sequence>
<dbReference type="Pfam" id="PF00072">
    <property type="entry name" value="Response_reg"/>
    <property type="match status" value="1"/>
</dbReference>
<evidence type="ECO:0000256" key="4">
    <source>
        <dbReference type="ARBA" id="ARBA00023125"/>
    </source>
</evidence>
<dbReference type="Gene3D" id="1.10.8.60">
    <property type="match status" value="1"/>
</dbReference>
<dbReference type="Pfam" id="PF00158">
    <property type="entry name" value="Sigma54_activat"/>
    <property type="match status" value="1"/>
</dbReference>
<dbReference type="InterPro" id="IPR025944">
    <property type="entry name" value="Sigma_54_int_dom_CS"/>
</dbReference>
<dbReference type="InterPro" id="IPR003593">
    <property type="entry name" value="AAA+_ATPase"/>
</dbReference>
<dbReference type="SMART" id="SM00382">
    <property type="entry name" value="AAA"/>
    <property type="match status" value="1"/>
</dbReference>
<dbReference type="InterPro" id="IPR002197">
    <property type="entry name" value="HTH_Fis"/>
</dbReference>
<dbReference type="OrthoDB" id="9804019at2"/>
<keyword evidence="1" id="KW-0547">Nucleotide-binding</keyword>
<dbReference type="GO" id="GO:0005524">
    <property type="term" value="F:ATP binding"/>
    <property type="evidence" value="ECO:0007669"/>
    <property type="project" value="UniProtKB-KW"/>
</dbReference>
<organism evidence="9 10">
    <name type="scientific">Plasticicumulans acidivorans</name>
    <dbReference type="NCBI Taxonomy" id="886464"/>
    <lineage>
        <taxon>Bacteria</taxon>
        <taxon>Pseudomonadati</taxon>
        <taxon>Pseudomonadota</taxon>
        <taxon>Gammaproteobacteria</taxon>
        <taxon>Candidatus Competibacteraceae</taxon>
        <taxon>Plasticicumulans</taxon>
    </lineage>
</organism>
<evidence type="ECO:0000313" key="10">
    <source>
        <dbReference type="Proteomes" id="UP000246569"/>
    </source>
</evidence>
<keyword evidence="3" id="KW-0805">Transcription regulation</keyword>
<dbReference type="PROSITE" id="PS00676">
    <property type="entry name" value="SIGMA54_INTERACT_2"/>
    <property type="match status" value="1"/>
</dbReference>
<evidence type="ECO:0000256" key="5">
    <source>
        <dbReference type="ARBA" id="ARBA00023163"/>
    </source>
</evidence>
<dbReference type="EMBL" id="QGTJ01000017">
    <property type="protein sequence ID" value="PWV58451.1"/>
    <property type="molecule type" value="Genomic_DNA"/>
</dbReference>
<keyword evidence="6" id="KW-0597">Phosphoprotein</keyword>
<dbReference type="PROSITE" id="PS50045">
    <property type="entry name" value="SIGMA54_INTERACT_4"/>
    <property type="match status" value="1"/>
</dbReference>
<dbReference type="InterPro" id="IPR027417">
    <property type="entry name" value="P-loop_NTPase"/>
</dbReference>
<dbReference type="SMART" id="SM00448">
    <property type="entry name" value="REC"/>
    <property type="match status" value="1"/>
</dbReference>
<dbReference type="CDD" id="cd00009">
    <property type="entry name" value="AAA"/>
    <property type="match status" value="1"/>
</dbReference>
<protein>
    <submittedName>
        <fullName evidence="9">DNA-binding NtrC family response regulator</fullName>
    </submittedName>
</protein>
<dbReference type="AlphaFoldDB" id="A0A317MQ61"/>
<dbReference type="SUPFAM" id="SSF52172">
    <property type="entry name" value="CheY-like"/>
    <property type="match status" value="1"/>
</dbReference>
<keyword evidence="5" id="KW-0804">Transcription</keyword>
<keyword evidence="4 9" id="KW-0238">DNA-binding</keyword>
<proteinExistence type="predicted"/>
<dbReference type="InterPro" id="IPR009057">
    <property type="entry name" value="Homeodomain-like_sf"/>
</dbReference>
<dbReference type="InterPro" id="IPR002078">
    <property type="entry name" value="Sigma_54_int"/>
</dbReference>
<dbReference type="GO" id="GO:0043565">
    <property type="term" value="F:sequence-specific DNA binding"/>
    <property type="evidence" value="ECO:0007669"/>
    <property type="project" value="InterPro"/>
</dbReference>
<dbReference type="SUPFAM" id="SSF52540">
    <property type="entry name" value="P-loop containing nucleoside triphosphate hydrolases"/>
    <property type="match status" value="1"/>
</dbReference>
<dbReference type="RefSeq" id="WP_110020540.1">
    <property type="nucleotide sequence ID" value="NZ_QGTJ01000017.1"/>
</dbReference>
<dbReference type="PROSITE" id="PS50110">
    <property type="entry name" value="RESPONSE_REGULATORY"/>
    <property type="match status" value="1"/>
</dbReference>
<dbReference type="Gene3D" id="1.10.10.60">
    <property type="entry name" value="Homeodomain-like"/>
    <property type="match status" value="1"/>
</dbReference>
<reference evidence="9 10" key="1">
    <citation type="submission" date="2018-05" db="EMBL/GenBank/DDBJ databases">
        <title>Genomic Encyclopedia of Type Strains, Phase IV (KMG-IV): sequencing the most valuable type-strain genomes for metagenomic binning, comparative biology and taxonomic classification.</title>
        <authorList>
            <person name="Goeker M."/>
        </authorList>
    </citation>
    <scope>NUCLEOTIDE SEQUENCE [LARGE SCALE GENOMIC DNA]</scope>
    <source>
        <strain evidence="9 10">DSM 23606</strain>
    </source>
</reference>
<accession>A0A317MQ61</accession>
<name>A0A317MQ61_9GAMM</name>
<dbReference type="Pfam" id="PF25601">
    <property type="entry name" value="AAA_lid_14"/>
    <property type="match status" value="1"/>
</dbReference>
<evidence type="ECO:0000313" key="9">
    <source>
        <dbReference type="EMBL" id="PWV58451.1"/>
    </source>
</evidence>
<dbReference type="Gene3D" id="3.40.50.300">
    <property type="entry name" value="P-loop containing nucleotide triphosphate hydrolases"/>
    <property type="match status" value="1"/>
</dbReference>
<dbReference type="InterPro" id="IPR011006">
    <property type="entry name" value="CheY-like_superfamily"/>
</dbReference>
<keyword evidence="2" id="KW-0067">ATP-binding</keyword>
<dbReference type="PANTHER" id="PTHR32071">
    <property type="entry name" value="TRANSCRIPTIONAL REGULATORY PROTEIN"/>
    <property type="match status" value="1"/>
</dbReference>
<evidence type="ECO:0000259" key="8">
    <source>
        <dbReference type="PROSITE" id="PS50110"/>
    </source>
</evidence>
<evidence type="ECO:0000256" key="2">
    <source>
        <dbReference type="ARBA" id="ARBA00022840"/>
    </source>
</evidence>